<evidence type="ECO:0000259" key="2">
    <source>
        <dbReference type="Pfam" id="PF01022"/>
    </source>
</evidence>
<dbReference type="AlphaFoldDB" id="A0A2V2N1Q5"/>
<sequence>MRRNVWWLIAGSRGGENRARIIETLHEKPLNAHQLAEILNLDYKTIRHHLDLLITNQIVIPEGSGYGKIFFLTEVFDTEYNEFIQIRSNHNEPYTNDKTESCDDQENKDERF</sequence>
<keyword evidence="4" id="KW-1185">Reference proteome</keyword>
<name>A0A2V2N1Q5_9EURY</name>
<dbReference type="GO" id="GO:0003700">
    <property type="term" value="F:DNA-binding transcription factor activity"/>
    <property type="evidence" value="ECO:0007669"/>
    <property type="project" value="InterPro"/>
</dbReference>
<dbReference type="PANTHER" id="PTHR38600">
    <property type="entry name" value="TRANSCRIPTIONAL REGULATORY PROTEIN"/>
    <property type="match status" value="1"/>
</dbReference>
<proteinExistence type="predicted"/>
<dbReference type="SUPFAM" id="SSF46785">
    <property type="entry name" value="Winged helix' DNA-binding domain"/>
    <property type="match status" value="1"/>
</dbReference>
<organism evidence="3 4">
    <name type="scientific">Methanospirillum lacunae</name>
    <dbReference type="NCBI Taxonomy" id="668570"/>
    <lineage>
        <taxon>Archaea</taxon>
        <taxon>Methanobacteriati</taxon>
        <taxon>Methanobacteriota</taxon>
        <taxon>Stenosarchaea group</taxon>
        <taxon>Methanomicrobia</taxon>
        <taxon>Methanomicrobiales</taxon>
        <taxon>Methanospirillaceae</taxon>
        <taxon>Methanospirillum</taxon>
    </lineage>
</organism>
<dbReference type="InterPro" id="IPR036390">
    <property type="entry name" value="WH_DNA-bd_sf"/>
</dbReference>
<evidence type="ECO:0000313" key="3">
    <source>
        <dbReference type="EMBL" id="PWR74264.1"/>
    </source>
</evidence>
<dbReference type="InterPro" id="IPR001845">
    <property type="entry name" value="HTH_ArsR_DNA-bd_dom"/>
</dbReference>
<reference evidence="3 4" key="1">
    <citation type="submission" date="2018-05" db="EMBL/GenBank/DDBJ databases">
        <title>Draft genome of Methanospirillum lacunae Ki8-1.</title>
        <authorList>
            <person name="Dueholm M.S."/>
            <person name="Nielsen P.H."/>
            <person name="Bakmann L.F."/>
            <person name="Otzen D.E."/>
        </authorList>
    </citation>
    <scope>NUCLEOTIDE SEQUENCE [LARGE SCALE GENOMIC DNA]</scope>
    <source>
        <strain evidence="3 4">Ki8-1</strain>
    </source>
</reference>
<accession>A0A2V2N1Q5</accession>
<feature type="domain" description="HTH arsR-type" evidence="2">
    <location>
        <begin position="16"/>
        <end position="53"/>
    </location>
</feature>
<dbReference type="OrthoDB" id="35765at2157"/>
<dbReference type="EMBL" id="QGMY01000002">
    <property type="protein sequence ID" value="PWR74264.1"/>
    <property type="molecule type" value="Genomic_DNA"/>
</dbReference>
<evidence type="ECO:0000313" key="4">
    <source>
        <dbReference type="Proteomes" id="UP000245657"/>
    </source>
</evidence>
<gene>
    <name evidence="3" type="ORF">DK846_03715</name>
</gene>
<protein>
    <submittedName>
        <fullName evidence="3">ArsR family transcriptional regulator</fullName>
    </submittedName>
</protein>
<dbReference type="Pfam" id="PF01022">
    <property type="entry name" value="HTH_5"/>
    <property type="match status" value="1"/>
</dbReference>
<evidence type="ECO:0000256" key="1">
    <source>
        <dbReference type="SAM" id="MobiDB-lite"/>
    </source>
</evidence>
<comment type="caution">
    <text evidence="3">The sequence shown here is derived from an EMBL/GenBank/DDBJ whole genome shotgun (WGS) entry which is preliminary data.</text>
</comment>
<feature type="compositionally biased region" description="Acidic residues" evidence="1">
    <location>
        <begin position="102"/>
        <end position="112"/>
    </location>
</feature>
<dbReference type="InterPro" id="IPR011991">
    <property type="entry name" value="ArsR-like_HTH"/>
</dbReference>
<dbReference type="CDD" id="cd00090">
    <property type="entry name" value="HTH_ARSR"/>
    <property type="match status" value="1"/>
</dbReference>
<dbReference type="PANTHER" id="PTHR38600:SF1">
    <property type="entry name" value="TRANSCRIPTIONAL REGULATORY PROTEIN"/>
    <property type="match status" value="1"/>
</dbReference>
<dbReference type="Gene3D" id="1.10.10.10">
    <property type="entry name" value="Winged helix-like DNA-binding domain superfamily/Winged helix DNA-binding domain"/>
    <property type="match status" value="1"/>
</dbReference>
<feature type="region of interest" description="Disordered" evidence="1">
    <location>
        <begin position="88"/>
        <end position="112"/>
    </location>
</feature>
<dbReference type="Proteomes" id="UP000245657">
    <property type="component" value="Unassembled WGS sequence"/>
</dbReference>
<dbReference type="InterPro" id="IPR036388">
    <property type="entry name" value="WH-like_DNA-bd_sf"/>
</dbReference>